<feature type="transmembrane region" description="Helical" evidence="1">
    <location>
        <begin position="184"/>
        <end position="203"/>
    </location>
</feature>
<reference evidence="2 3" key="1">
    <citation type="submission" date="2019-07" db="EMBL/GenBank/DDBJ databases">
        <title>Whole genome shotgun sequence of Deinococcus cellulosilyticus NBRC 106333.</title>
        <authorList>
            <person name="Hosoyama A."/>
            <person name="Uohara A."/>
            <person name="Ohji S."/>
            <person name="Ichikawa N."/>
        </authorList>
    </citation>
    <scope>NUCLEOTIDE SEQUENCE [LARGE SCALE GENOMIC DNA]</scope>
    <source>
        <strain evidence="2 3">NBRC 106333</strain>
    </source>
</reference>
<feature type="transmembrane region" description="Helical" evidence="1">
    <location>
        <begin position="84"/>
        <end position="113"/>
    </location>
</feature>
<dbReference type="Proteomes" id="UP000321306">
    <property type="component" value="Unassembled WGS sequence"/>
</dbReference>
<keyword evidence="3" id="KW-1185">Reference proteome</keyword>
<keyword evidence="1" id="KW-0812">Transmembrane</keyword>
<feature type="transmembrane region" description="Helical" evidence="1">
    <location>
        <begin position="39"/>
        <end position="63"/>
    </location>
</feature>
<dbReference type="EMBL" id="BJXB01000033">
    <property type="protein sequence ID" value="GEM49372.1"/>
    <property type="molecule type" value="Genomic_DNA"/>
</dbReference>
<proteinExistence type="predicted"/>
<dbReference type="AlphaFoldDB" id="A0A511N968"/>
<dbReference type="RefSeq" id="WP_146889811.1">
    <property type="nucleotide sequence ID" value="NZ_BJXB01000033.1"/>
</dbReference>
<sequence length="208" mass="22674">MQVFVLYQRNAGFYAHLSVLLLPLLPWLLVWQWHAEPWLGFALVWLGFGVGLAALLIGILMLGDSVRWGLSGGYISLRLTPQPQIYSVLAELLHVLLPPLLTTLSLGAVWLYVHHLRGATPPTLGPEMVLLGLLGLSGTFLAMRLVFVKVRVQARTVLSMGLTVACSLVFALGGLASVLPPTSFLYLGLLTCMFVLLVGLNVAHSRRP</sequence>
<keyword evidence="1" id="KW-1133">Transmembrane helix</keyword>
<feature type="transmembrane region" description="Helical" evidence="1">
    <location>
        <begin position="159"/>
        <end position="178"/>
    </location>
</feature>
<keyword evidence="1" id="KW-0472">Membrane</keyword>
<feature type="transmembrane region" description="Helical" evidence="1">
    <location>
        <begin position="128"/>
        <end position="147"/>
    </location>
</feature>
<organism evidence="2 3">
    <name type="scientific">Deinococcus cellulosilyticus (strain DSM 18568 / NBRC 106333 / KACC 11606 / 5516J-15)</name>
    <dbReference type="NCBI Taxonomy" id="1223518"/>
    <lineage>
        <taxon>Bacteria</taxon>
        <taxon>Thermotogati</taxon>
        <taxon>Deinococcota</taxon>
        <taxon>Deinococci</taxon>
        <taxon>Deinococcales</taxon>
        <taxon>Deinococcaceae</taxon>
        <taxon>Deinococcus</taxon>
    </lineage>
</organism>
<feature type="transmembrane region" description="Helical" evidence="1">
    <location>
        <begin position="12"/>
        <end position="33"/>
    </location>
</feature>
<evidence type="ECO:0000256" key="1">
    <source>
        <dbReference type="SAM" id="Phobius"/>
    </source>
</evidence>
<comment type="caution">
    <text evidence="2">The sequence shown here is derived from an EMBL/GenBank/DDBJ whole genome shotgun (WGS) entry which is preliminary data.</text>
</comment>
<evidence type="ECO:0000313" key="2">
    <source>
        <dbReference type="EMBL" id="GEM49372.1"/>
    </source>
</evidence>
<evidence type="ECO:0000313" key="3">
    <source>
        <dbReference type="Proteomes" id="UP000321306"/>
    </source>
</evidence>
<protein>
    <submittedName>
        <fullName evidence="2">Uncharacterized protein</fullName>
    </submittedName>
</protein>
<accession>A0A511N968</accession>
<gene>
    <name evidence="2" type="ORF">DC3_50070</name>
</gene>
<name>A0A511N968_DEIC1</name>